<dbReference type="EMBL" id="PYAW01000002">
    <property type="protein sequence ID" value="PSL48225.1"/>
    <property type="molecule type" value="Genomic_DNA"/>
</dbReference>
<feature type="binding site" evidence="2">
    <location>
        <position position="131"/>
    </location>
    <ligand>
        <name>Fe cation</name>
        <dbReference type="ChEBI" id="CHEBI:24875"/>
    </ligand>
</feature>
<dbReference type="Pfam" id="PF02678">
    <property type="entry name" value="Pirin"/>
    <property type="match status" value="1"/>
</dbReference>
<evidence type="ECO:0000256" key="3">
    <source>
        <dbReference type="RuleBase" id="RU003457"/>
    </source>
</evidence>
<feature type="binding site" evidence="2">
    <location>
        <position position="129"/>
    </location>
    <ligand>
        <name>Fe cation</name>
        <dbReference type="ChEBI" id="CHEBI:24875"/>
    </ligand>
</feature>
<dbReference type="Pfam" id="PF05726">
    <property type="entry name" value="Pirin_C"/>
    <property type="match status" value="1"/>
</dbReference>
<evidence type="ECO:0000313" key="6">
    <source>
        <dbReference type="EMBL" id="PSL48225.1"/>
    </source>
</evidence>
<proteinExistence type="inferred from homology"/>
<keyword evidence="2" id="KW-0479">Metal-binding</keyword>
<sequence length="317" mass="35387">MANVGGFLYRFLSSGNGCNFKSFNNEGMKKQISFSTKGNRADLGPLTMQRMLPNRYANKVGPFVFLDYVAPAIKKTITKNGMGAHPHRGIATLTYILQGEVEHVDSAGNSGKIYSGGAQWMKAGDGIVHDENFNCDSQTDSKYIHGFQFWINLPAKNKAEKPAYIPVQANKIPQKNLPDKSGWLKVIVGNYEELSSKIPNYSRQFLYQIHLEAGKQFLIQIENKLEVAAFLITDNVMLNETTFQKNEFVGFDSNAGEIEIKNTSENAIDMMLFGGEEYTEPVVAEGPFVMNNQAEIIDAYRDFYAGKYGKINLATKI</sequence>
<dbReference type="SUPFAM" id="SSF51182">
    <property type="entry name" value="RmlC-like cupins"/>
    <property type="match status" value="1"/>
</dbReference>
<dbReference type="InterPro" id="IPR003829">
    <property type="entry name" value="Pirin_N_dom"/>
</dbReference>
<comment type="cofactor">
    <cofactor evidence="2">
        <name>Fe cation</name>
        <dbReference type="ChEBI" id="CHEBI:24875"/>
    </cofactor>
    <text evidence="2">Binds 1 Fe cation per subunit.</text>
</comment>
<keyword evidence="7" id="KW-1185">Reference proteome</keyword>
<protein>
    <recommendedName>
        <fullName evidence="8">Pirin N-terminal domain-containing protein</fullName>
    </recommendedName>
</protein>
<evidence type="ECO:0008006" key="8">
    <source>
        <dbReference type="Google" id="ProtNLM"/>
    </source>
</evidence>
<dbReference type="AlphaFoldDB" id="A0A2P8HPT9"/>
<keyword evidence="2" id="KW-0408">Iron</keyword>
<accession>A0A2P8HPT9</accession>
<evidence type="ECO:0000256" key="1">
    <source>
        <dbReference type="ARBA" id="ARBA00008416"/>
    </source>
</evidence>
<feature type="domain" description="Pirin N-terminal" evidence="4">
    <location>
        <begin position="50"/>
        <end position="151"/>
    </location>
</feature>
<dbReference type="PANTHER" id="PTHR13903">
    <property type="entry name" value="PIRIN-RELATED"/>
    <property type="match status" value="1"/>
</dbReference>
<dbReference type="CDD" id="cd02909">
    <property type="entry name" value="cupin_pirin_N"/>
    <property type="match status" value="1"/>
</dbReference>
<gene>
    <name evidence="6" type="ORF">CLV51_1021090</name>
</gene>
<organism evidence="6 7">
    <name type="scientific">Chitinophaga niastensis</name>
    <dbReference type="NCBI Taxonomy" id="536980"/>
    <lineage>
        <taxon>Bacteria</taxon>
        <taxon>Pseudomonadati</taxon>
        <taxon>Bacteroidota</taxon>
        <taxon>Chitinophagia</taxon>
        <taxon>Chitinophagales</taxon>
        <taxon>Chitinophagaceae</taxon>
        <taxon>Chitinophaga</taxon>
    </lineage>
</organism>
<dbReference type="InterPro" id="IPR011051">
    <property type="entry name" value="RmlC_Cupin_sf"/>
</dbReference>
<feature type="binding site" evidence="2">
    <location>
        <position position="87"/>
    </location>
    <ligand>
        <name>Fe cation</name>
        <dbReference type="ChEBI" id="CHEBI:24875"/>
    </ligand>
</feature>
<reference evidence="6 7" key="1">
    <citation type="submission" date="2018-03" db="EMBL/GenBank/DDBJ databases">
        <title>Genomic Encyclopedia of Archaeal and Bacterial Type Strains, Phase II (KMG-II): from individual species to whole genera.</title>
        <authorList>
            <person name="Goeker M."/>
        </authorList>
    </citation>
    <scope>NUCLEOTIDE SEQUENCE [LARGE SCALE GENOMIC DNA]</scope>
    <source>
        <strain evidence="6 7">DSM 24859</strain>
    </source>
</reference>
<dbReference type="InterPro" id="IPR014710">
    <property type="entry name" value="RmlC-like_jellyroll"/>
</dbReference>
<dbReference type="GO" id="GO:0046872">
    <property type="term" value="F:metal ion binding"/>
    <property type="evidence" value="ECO:0007669"/>
    <property type="project" value="UniProtKB-KW"/>
</dbReference>
<dbReference type="PANTHER" id="PTHR13903:SF8">
    <property type="entry name" value="PIRIN"/>
    <property type="match status" value="1"/>
</dbReference>
<dbReference type="PIRSF" id="PIRSF006232">
    <property type="entry name" value="Pirin"/>
    <property type="match status" value="1"/>
</dbReference>
<feature type="binding site" evidence="2">
    <location>
        <position position="85"/>
    </location>
    <ligand>
        <name>Fe cation</name>
        <dbReference type="ChEBI" id="CHEBI:24875"/>
    </ligand>
</feature>
<feature type="domain" description="Pirin C-terminal" evidence="5">
    <location>
        <begin position="207"/>
        <end position="308"/>
    </location>
</feature>
<comment type="similarity">
    <text evidence="1 3">Belongs to the pirin family.</text>
</comment>
<dbReference type="Proteomes" id="UP000240971">
    <property type="component" value="Unassembled WGS sequence"/>
</dbReference>
<comment type="caution">
    <text evidence="6">The sequence shown here is derived from an EMBL/GenBank/DDBJ whole genome shotgun (WGS) entry which is preliminary data.</text>
</comment>
<evidence type="ECO:0000313" key="7">
    <source>
        <dbReference type="Proteomes" id="UP000240971"/>
    </source>
</evidence>
<evidence type="ECO:0000256" key="2">
    <source>
        <dbReference type="PIRSR" id="PIRSR006232-1"/>
    </source>
</evidence>
<name>A0A2P8HPT9_CHINA</name>
<dbReference type="InterPro" id="IPR012093">
    <property type="entry name" value="Pirin"/>
</dbReference>
<evidence type="ECO:0000259" key="4">
    <source>
        <dbReference type="Pfam" id="PF02678"/>
    </source>
</evidence>
<dbReference type="Gene3D" id="2.60.120.10">
    <property type="entry name" value="Jelly Rolls"/>
    <property type="match status" value="2"/>
</dbReference>
<evidence type="ECO:0000259" key="5">
    <source>
        <dbReference type="Pfam" id="PF05726"/>
    </source>
</evidence>
<dbReference type="InterPro" id="IPR008778">
    <property type="entry name" value="Pirin_C_dom"/>
</dbReference>